<sequence length="74" mass="7523">MWLLSKGLKASQGSGQEEALAALHGAGAAVSGPPLPLQATLFCDMVAAALSLRDGREKSPDKQQGCGGGKFVKL</sequence>
<dbReference type="EMBL" id="JAFIRN010000017">
    <property type="protein sequence ID" value="KAG5832126.1"/>
    <property type="molecule type" value="Genomic_DNA"/>
</dbReference>
<accession>A0A9D3LKJ5</accession>
<proteinExistence type="predicted"/>
<name>A0A9D3LKJ5_ANGAN</name>
<dbReference type="AlphaFoldDB" id="A0A9D3LKJ5"/>
<comment type="caution">
    <text evidence="2">The sequence shown here is derived from an EMBL/GenBank/DDBJ whole genome shotgun (WGS) entry which is preliminary data.</text>
</comment>
<evidence type="ECO:0000256" key="1">
    <source>
        <dbReference type="SAM" id="MobiDB-lite"/>
    </source>
</evidence>
<dbReference type="Proteomes" id="UP001044222">
    <property type="component" value="Chromosome 17"/>
</dbReference>
<keyword evidence="3" id="KW-1185">Reference proteome</keyword>
<feature type="region of interest" description="Disordered" evidence="1">
    <location>
        <begin position="54"/>
        <end position="74"/>
    </location>
</feature>
<gene>
    <name evidence="2" type="ORF">ANANG_G00287800</name>
</gene>
<evidence type="ECO:0000313" key="3">
    <source>
        <dbReference type="Proteomes" id="UP001044222"/>
    </source>
</evidence>
<organism evidence="2 3">
    <name type="scientific">Anguilla anguilla</name>
    <name type="common">European freshwater eel</name>
    <name type="synonym">Muraena anguilla</name>
    <dbReference type="NCBI Taxonomy" id="7936"/>
    <lineage>
        <taxon>Eukaryota</taxon>
        <taxon>Metazoa</taxon>
        <taxon>Chordata</taxon>
        <taxon>Craniata</taxon>
        <taxon>Vertebrata</taxon>
        <taxon>Euteleostomi</taxon>
        <taxon>Actinopterygii</taxon>
        <taxon>Neopterygii</taxon>
        <taxon>Teleostei</taxon>
        <taxon>Anguilliformes</taxon>
        <taxon>Anguillidae</taxon>
        <taxon>Anguilla</taxon>
    </lineage>
</organism>
<evidence type="ECO:0000313" key="2">
    <source>
        <dbReference type="EMBL" id="KAG5832126.1"/>
    </source>
</evidence>
<feature type="compositionally biased region" description="Gly residues" evidence="1">
    <location>
        <begin position="65"/>
        <end position="74"/>
    </location>
</feature>
<reference evidence="2" key="1">
    <citation type="submission" date="2021-01" db="EMBL/GenBank/DDBJ databases">
        <title>A chromosome-scale assembly of European eel, Anguilla anguilla.</title>
        <authorList>
            <person name="Henkel C."/>
            <person name="Jong-Raadsen S.A."/>
            <person name="Dufour S."/>
            <person name="Weltzien F.-A."/>
            <person name="Palstra A.P."/>
            <person name="Pelster B."/>
            <person name="Spaink H.P."/>
            <person name="Van Den Thillart G.E."/>
            <person name="Jansen H."/>
            <person name="Zahm M."/>
            <person name="Klopp C."/>
            <person name="Cedric C."/>
            <person name="Louis A."/>
            <person name="Berthelot C."/>
            <person name="Parey E."/>
            <person name="Roest Crollius H."/>
            <person name="Montfort J."/>
            <person name="Robinson-Rechavi M."/>
            <person name="Bucao C."/>
            <person name="Bouchez O."/>
            <person name="Gislard M."/>
            <person name="Lluch J."/>
            <person name="Milhes M."/>
            <person name="Lampietro C."/>
            <person name="Lopez Roques C."/>
            <person name="Donnadieu C."/>
            <person name="Braasch I."/>
            <person name="Desvignes T."/>
            <person name="Postlethwait J."/>
            <person name="Bobe J."/>
            <person name="Guiguen Y."/>
            <person name="Dirks R."/>
        </authorList>
    </citation>
    <scope>NUCLEOTIDE SEQUENCE</scope>
    <source>
        <strain evidence="2">Tag_6206</strain>
        <tissue evidence="2">Liver</tissue>
    </source>
</reference>
<protein>
    <submittedName>
        <fullName evidence="2">Uncharacterized protein</fullName>
    </submittedName>
</protein>